<evidence type="ECO:0000256" key="2">
    <source>
        <dbReference type="ARBA" id="ARBA00005581"/>
    </source>
</evidence>
<gene>
    <name evidence="6" type="ORF">ISN45_Aa06g014840</name>
</gene>
<evidence type="ECO:0000313" key="7">
    <source>
        <dbReference type="Proteomes" id="UP000694240"/>
    </source>
</evidence>
<comment type="caution">
    <text evidence="6">The sequence shown here is derived from an EMBL/GenBank/DDBJ whole genome shotgun (WGS) entry which is preliminary data.</text>
</comment>
<dbReference type="GO" id="GO:0005576">
    <property type="term" value="C:extracellular region"/>
    <property type="evidence" value="ECO:0007669"/>
    <property type="project" value="UniProtKB-SubCell"/>
</dbReference>
<keyword evidence="5" id="KW-0732">Signal</keyword>
<evidence type="ECO:0000256" key="1">
    <source>
        <dbReference type="ARBA" id="ARBA00004613"/>
    </source>
</evidence>
<keyword evidence="7" id="KW-1185">Reference proteome</keyword>
<evidence type="ECO:0000256" key="4">
    <source>
        <dbReference type="ARBA" id="ARBA00022525"/>
    </source>
</evidence>
<keyword evidence="4" id="KW-0964">Secreted</keyword>
<name>A0A8T1YW38_9BRAS</name>
<dbReference type="AlphaFoldDB" id="A0A8T1YW38"/>
<organism evidence="6 7">
    <name type="scientific">Arabidopsis thaliana x Arabidopsis arenosa</name>
    <dbReference type="NCBI Taxonomy" id="1240361"/>
    <lineage>
        <taxon>Eukaryota</taxon>
        <taxon>Viridiplantae</taxon>
        <taxon>Streptophyta</taxon>
        <taxon>Embryophyta</taxon>
        <taxon>Tracheophyta</taxon>
        <taxon>Spermatophyta</taxon>
        <taxon>Magnoliopsida</taxon>
        <taxon>eudicotyledons</taxon>
        <taxon>Gunneridae</taxon>
        <taxon>Pentapetalae</taxon>
        <taxon>rosids</taxon>
        <taxon>malvids</taxon>
        <taxon>Brassicales</taxon>
        <taxon>Brassicaceae</taxon>
        <taxon>Camelineae</taxon>
        <taxon>Arabidopsis</taxon>
    </lineage>
</organism>
<dbReference type="InterPro" id="IPR010264">
    <property type="entry name" value="Self-incomp_S1"/>
</dbReference>
<protein>
    <submittedName>
        <fullName evidence="6">Plant self-incompatibility S1</fullName>
    </submittedName>
</protein>
<dbReference type="Pfam" id="PF05938">
    <property type="entry name" value="Self-incomp_S1"/>
    <property type="match status" value="1"/>
</dbReference>
<keyword evidence="3" id="KW-0713">Self-incompatibility</keyword>
<evidence type="ECO:0000313" key="6">
    <source>
        <dbReference type="EMBL" id="KAG7550725.1"/>
    </source>
</evidence>
<evidence type="ECO:0000256" key="3">
    <source>
        <dbReference type="ARBA" id="ARBA00022471"/>
    </source>
</evidence>
<sequence length="122" mass="14052">MVLYVGLGNAQFGKKNSLHFKNSRSPGKDLSIYCTFNKESLGNVDLNHGETYVFSFHGKFDFKNKIDCNFRKESFYAKIRAFESGTGAFDHGKKNFWDAREDGIYFTHGKKAPKLEYTWISN</sequence>
<comment type="subcellular location">
    <subcellularLocation>
        <location evidence="1">Secreted</location>
    </subcellularLocation>
</comment>
<reference evidence="6 7" key="1">
    <citation type="submission" date="2020-12" db="EMBL/GenBank/DDBJ databases">
        <title>Concerted genomic and epigenomic changes stabilize Arabidopsis allopolyploids.</title>
        <authorList>
            <person name="Chen Z."/>
        </authorList>
    </citation>
    <scope>NUCLEOTIDE SEQUENCE [LARGE SCALE GENOMIC DNA]</scope>
    <source>
        <strain evidence="6">Allo738</strain>
        <tissue evidence="6">Leaf</tissue>
    </source>
</reference>
<comment type="similarity">
    <text evidence="2">Belongs to the plant self-incompatibility (S1) protein family.</text>
</comment>
<dbReference type="EMBL" id="JAEFBK010000011">
    <property type="protein sequence ID" value="KAG7550725.1"/>
    <property type="molecule type" value="Genomic_DNA"/>
</dbReference>
<dbReference type="GO" id="GO:0060320">
    <property type="term" value="P:rejection of self pollen"/>
    <property type="evidence" value="ECO:0007669"/>
    <property type="project" value="UniProtKB-KW"/>
</dbReference>
<proteinExistence type="inferred from homology"/>
<evidence type="ECO:0000256" key="5">
    <source>
        <dbReference type="ARBA" id="ARBA00022729"/>
    </source>
</evidence>
<accession>A0A8T1YW38</accession>
<dbReference type="Proteomes" id="UP000694240">
    <property type="component" value="Chromosome 11"/>
</dbReference>